<protein>
    <submittedName>
        <fullName evidence="2">Uncharacterized protein</fullName>
    </submittedName>
</protein>
<keyword evidence="3" id="KW-1185">Reference proteome</keyword>
<dbReference type="STRING" id="1121884.SAMN02745131_03130"/>
<evidence type="ECO:0000313" key="3">
    <source>
        <dbReference type="Proteomes" id="UP000184048"/>
    </source>
</evidence>
<evidence type="ECO:0000256" key="1">
    <source>
        <dbReference type="SAM" id="Phobius"/>
    </source>
</evidence>
<feature type="transmembrane region" description="Helical" evidence="1">
    <location>
        <begin position="12"/>
        <end position="37"/>
    </location>
</feature>
<dbReference type="OrthoDB" id="681029at2"/>
<keyword evidence="1" id="KW-0812">Transmembrane</keyword>
<proteinExistence type="predicted"/>
<dbReference type="Proteomes" id="UP000184048">
    <property type="component" value="Unassembled WGS sequence"/>
</dbReference>
<reference evidence="2 3" key="1">
    <citation type="submission" date="2016-11" db="EMBL/GenBank/DDBJ databases">
        <authorList>
            <person name="Jaros S."/>
            <person name="Januszkiewicz K."/>
            <person name="Wedrychowicz H."/>
        </authorList>
    </citation>
    <scope>NUCLEOTIDE SEQUENCE [LARGE SCALE GENOMIC DNA]</scope>
    <source>
        <strain evidence="2 3">DSM 18119</strain>
    </source>
</reference>
<gene>
    <name evidence="2" type="ORF">SAMN02745131_03130</name>
</gene>
<dbReference type="AlphaFoldDB" id="A0A1M5D695"/>
<organism evidence="2 3">
    <name type="scientific">Flavisolibacter ginsengisoli DSM 18119</name>
    <dbReference type="NCBI Taxonomy" id="1121884"/>
    <lineage>
        <taxon>Bacteria</taxon>
        <taxon>Pseudomonadati</taxon>
        <taxon>Bacteroidota</taxon>
        <taxon>Chitinophagia</taxon>
        <taxon>Chitinophagales</taxon>
        <taxon>Chitinophagaceae</taxon>
        <taxon>Flavisolibacter</taxon>
    </lineage>
</organism>
<dbReference type="EMBL" id="FQUU01000014">
    <property type="protein sequence ID" value="SHF62593.1"/>
    <property type="molecule type" value="Genomic_DNA"/>
</dbReference>
<dbReference type="RefSeq" id="WP_072836276.1">
    <property type="nucleotide sequence ID" value="NZ_FQUU01000014.1"/>
</dbReference>
<evidence type="ECO:0000313" key="2">
    <source>
        <dbReference type="EMBL" id="SHF62593.1"/>
    </source>
</evidence>
<name>A0A1M5D695_9BACT</name>
<sequence length="65" mass="7305">MRRNSTSTIGAFHPVLFFMLVYGISLFLAIFVCRTVYYSLNDVPVKETSAQKAKFITSPNATALR</sequence>
<keyword evidence="1" id="KW-1133">Transmembrane helix</keyword>
<accession>A0A1M5D695</accession>
<keyword evidence="1" id="KW-0472">Membrane</keyword>